<dbReference type="AlphaFoldDB" id="A0A7G9RVA0"/>
<dbReference type="EMBL" id="CP060714">
    <property type="protein sequence ID" value="QNN59525.1"/>
    <property type="molecule type" value="Genomic_DNA"/>
</dbReference>
<evidence type="ECO:0000313" key="3">
    <source>
        <dbReference type="Proteomes" id="UP000515811"/>
    </source>
</evidence>
<proteinExistence type="predicted"/>
<gene>
    <name evidence="2" type="ORF">H9K76_08695</name>
</gene>
<feature type="compositionally biased region" description="Basic and acidic residues" evidence="1">
    <location>
        <begin position="17"/>
        <end position="39"/>
    </location>
</feature>
<feature type="region of interest" description="Disordered" evidence="1">
    <location>
        <begin position="1"/>
        <end position="83"/>
    </location>
</feature>
<reference evidence="2 3" key="1">
    <citation type="submission" date="2020-08" db="EMBL/GenBank/DDBJ databases">
        <title>Genome sequence of Diaphorobacter ruginosibacter DSM 27467T.</title>
        <authorList>
            <person name="Hyun D.-W."/>
            <person name="Bae J.-W."/>
        </authorList>
    </citation>
    <scope>NUCLEOTIDE SEQUENCE [LARGE SCALE GENOMIC DNA]</scope>
    <source>
        <strain evidence="2 3">DSM 27467</strain>
    </source>
</reference>
<accession>A0A7G9RVA0</accession>
<feature type="compositionally biased region" description="Basic and acidic residues" evidence="1">
    <location>
        <begin position="51"/>
        <end position="79"/>
    </location>
</feature>
<feature type="compositionally biased region" description="Low complexity" evidence="1">
    <location>
        <begin position="40"/>
        <end position="50"/>
    </location>
</feature>
<dbReference type="Proteomes" id="UP000515811">
    <property type="component" value="Chromosome"/>
</dbReference>
<name>A0A7G9RVA0_9BURK</name>
<evidence type="ECO:0000313" key="2">
    <source>
        <dbReference type="EMBL" id="QNN59525.1"/>
    </source>
</evidence>
<organism evidence="2 3">
    <name type="scientific">Diaphorobacter ruginosibacter</name>
    <dbReference type="NCBI Taxonomy" id="1715720"/>
    <lineage>
        <taxon>Bacteria</taxon>
        <taxon>Pseudomonadati</taxon>
        <taxon>Pseudomonadota</taxon>
        <taxon>Betaproteobacteria</taxon>
        <taxon>Burkholderiales</taxon>
        <taxon>Comamonadaceae</taxon>
        <taxon>Diaphorobacter</taxon>
    </lineage>
</organism>
<evidence type="ECO:0000256" key="1">
    <source>
        <dbReference type="SAM" id="MobiDB-lite"/>
    </source>
</evidence>
<sequence>MQQATNVPAPAAPASKADAKPDTKPDTKVSKPAKEDKAAAKAAGKSAKPAAAEKAKPVKAAAKEGKASKDLKEAKEAKAKKPKLVRDSFTIPKDEYAVIDDLKLRGAQLGHQAKKSELLRAGLKLLASLNDQQLLAALRAVPAIKTGRPSK</sequence>
<keyword evidence="3" id="KW-1185">Reference proteome</keyword>
<dbReference type="KEGG" id="drg:H9K76_08695"/>
<protein>
    <submittedName>
        <fullName evidence="2">Uncharacterized protein</fullName>
    </submittedName>
</protein>